<sequence>MHEHEHAPEATPRRRRHPRPSRRRGFTLIEASLTTVIVGTGVLAMIEAQQAYHRKNQIATRAGTGQLLANEVRELMHGLPHHAQLLNGAETLNLGPELGETSPIDFDDLDDFISVAGGGFHPPINAMGQTLPGDDMLRWRQVVTLGGVFPSLIDSNATFALGTTEMIRVVVSAQYDTDPDPTAESWVQVADLAWVVPPTR</sequence>
<accession>I0IB29</accession>
<feature type="compositionally biased region" description="Basic residues" evidence="1">
    <location>
        <begin position="13"/>
        <end position="25"/>
    </location>
</feature>
<proteinExistence type="predicted"/>
<keyword evidence="2" id="KW-0812">Transmembrane</keyword>
<evidence type="ECO:0000313" key="4">
    <source>
        <dbReference type="Proteomes" id="UP000007881"/>
    </source>
</evidence>
<dbReference type="STRING" id="1142394.PSMK_03080"/>
<evidence type="ECO:0000256" key="2">
    <source>
        <dbReference type="SAM" id="Phobius"/>
    </source>
</evidence>
<dbReference type="PROSITE" id="PS00409">
    <property type="entry name" value="PROKAR_NTER_METHYL"/>
    <property type="match status" value="1"/>
</dbReference>
<dbReference type="eggNOG" id="COG4967">
    <property type="taxonomic scope" value="Bacteria"/>
</dbReference>
<feature type="transmembrane region" description="Helical" evidence="2">
    <location>
        <begin position="25"/>
        <end position="46"/>
    </location>
</feature>
<evidence type="ECO:0008006" key="5">
    <source>
        <dbReference type="Google" id="ProtNLM"/>
    </source>
</evidence>
<keyword evidence="2" id="KW-1133">Transmembrane helix</keyword>
<protein>
    <recommendedName>
        <fullName evidence="5">Prepilin-type N-terminal cleavage/methylation domain-containing protein</fullName>
    </recommendedName>
</protein>
<dbReference type="HOGENOM" id="CLU_1365146_0_0_0"/>
<keyword evidence="4" id="KW-1185">Reference proteome</keyword>
<feature type="compositionally biased region" description="Basic and acidic residues" evidence="1">
    <location>
        <begin position="1"/>
        <end position="12"/>
    </location>
</feature>
<feature type="region of interest" description="Disordered" evidence="1">
    <location>
        <begin position="1"/>
        <end position="25"/>
    </location>
</feature>
<dbReference type="Proteomes" id="UP000007881">
    <property type="component" value="Chromosome"/>
</dbReference>
<evidence type="ECO:0000256" key="1">
    <source>
        <dbReference type="SAM" id="MobiDB-lite"/>
    </source>
</evidence>
<dbReference type="AlphaFoldDB" id="I0IB29"/>
<organism evidence="3 4">
    <name type="scientific">Phycisphaera mikurensis (strain NBRC 102666 / KCTC 22515 / FYK2301M01)</name>
    <dbReference type="NCBI Taxonomy" id="1142394"/>
    <lineage>
        <taxon>Bacteria</taxon>
        <taxon>Pseudomonadati</taxon>
        <taxon>Planctomycetota</taxon>
        <taxon>Phycisphaerae</taxon>
        <taxon>Phycisphaerales</taxon>
        <taxon>Phycisphaeraceae</taxon>
        <taxon>Phycisphaera</taxon>
    </lineage>
</organism>
<dbReference type="InterPro" id="IPR012902">
    <property type="entry name" value="N_methyl_site"/>
</dbReference>
<name>I0IB29_PHYMF</name>
<dbReference type="KEGG" id="phm:PSMK_03080"/>
<dbReference type="RefSeq" id="WP_014435687.1">
    <property type="nucleotide sequence ID" value="NC_017080.1"/>
</dbReference>
<gene>
    <name evidence="3" type="ordered locus">PSMK_03080</name>
</gene>
<dbReference type="OrthoDB" id="9855210at2"/>
<evidence type="ECO:0000313" key="3">
    <source>
        <dbReference type="EMBL" id="BAM02467.1"/>
    </source>
</evidence>
<dbReference type="EMBL" id="AP012338">
    <property type="protein sequence ID" value="BAM02467.1"/>
    <property type="molecule type" value="Genomic_DNA"/>
</dbReference>
<keyword evidence="2" id="KW-0472">Membrane</keyword>
<reference evidence="3 4" key="1">
    <citation type="submission" date="2012-02" db="EMBL/GenBank/DDBJ databases">
        <title>Complete genome sequence of Phycisphaera mikurensis NBRC 102666.</title>
        <authorList>
            <person name="Ankai A."/>
            <person name="Hosoyama A."/>
            <person name="Terui Y."/>
            <person name="Sekine M."/>
            <person name="Fukai R."/>
            <person name="Kato Y."/>
            <person name="Nakamura S."/>
            <person name="Yamada-Narita S."/>
            <person name="Kawakoshi A."/>
            <person name="Fukunaga Y."/>
            <person name="Yamazaki S."/>
            <person name="Fujita N."/>
        </authorList>
    </citation>
    <scope>NUCLEOTIDE SEQUENCE [LARGE SCALE GENOMIC DNA]</scope>
    <source>
        <strain evidence="4">NBRC 102666 / KCTC 22515 / FYK2301M01</strain>
    </source>
</reference>